<evidence type="ECO:0000259" key="2">
    <source>
        <dbReference type="Pfam" id="PF00534"/>
    </source>
</evidence>
<evidence type="ECO:0000313" key="4">
    <source>
        <dbReference type="EMBL" id="PIP60241.1"/>
    </source>
</evidence>
<protein>
    <submittedName>
        <fullName evidence="4">Glycosyl transferase</fullName>
    </submittedName>
</protein>
<dbReference type="EMBL" id="PCSZ01000076">
    <property type="protein sequence ID" value="PIP60241.1"/>
    <property type="molecule type" value="Genomic_DNA"/>
</dbReference>
<organism evidence="4 5">
    <name type="scientific">Candidatus Uhrbacteria bacterium CG22_combo_CG10-13_8_21_14_all_47_17</name>
    <dbReference type="NCBI Taxonomy" id="1975041"/>
    <lineage>
        <taxon>Bacteria</taxon>
        <taxon>Candidatus Uhriibacteriota</taxon>
    </lineage>
</organism>
<dbReference type="InterPro" id="IPR001296">
    <property type="entry name" value="Glyco_trans_1"/>
</dbReference>
<reference evidence="4 5" key="1">
    <citation type="submission" date="2017-09" db="EMBL/GenBank/DDBJ databases">
        <title>Depth-based differentiation of microbial function through sediment-hosted aquifers and enrichment of novel symbionts in the deep terrestrial subsurface.</title>
        <authorList>
            <person name="Probst A.J."/>
            <person name="Ladd B."/>
            <person name="Jarett J.K."/>
            <person name="Geller-Mcgrath D.E."/>
            <person name="Sieber C.M."/>
            <person name="Emerson J.B."/>
            <person name="Anantharaman K."/>
            <person name="Thomas B.C."/>
            <person name="Malmstrom R."/>
            <person name="Stieglmeier M."/>
            <person name="Klingl A."/>
            <person name="Woyke T."/>
            <person name="Ryan C.M."/>
            <person name="Banfield J.F."/>
        </authorList>
    </citation>
    <scope>NUCLEOTIDE SEQUENCE [LARGE SCALE GENOMIC DNA]</scope>
    <source>
        <strain evidence="4">CG22_combo_CG10-13_8_21_14_all_47_17</strain>
    </source>
</reference>
<dbReference type="Pfam" id="PF13439">
    <property type="entry name" value="Glyco_transf_4"/>
    <property type="match status" value="1"/>
</dbReference>
<comment type="caution">
    <text evidence="4">The sequence shown here is derived from an EMBL/GenBank/DDBJ whole genome shotgun (WGS) entry which is preliminary data.</text>
</comment>
<feature type="domain" description="Glycosyl transferase family 1" evidence="2">
    <location>
        <begin position="168"/>
        <end position="272"/>
    </location>
</feature>
<dbReference type="PANTHER" id="PTHR46401">
    <property type="entry name" value="GLYCOSYLTRANSFERASE WBBK-RELATED"/>
    <property type="match status" value="1"/>
</dbReference>
<keyword evidence="1 4" id="KW-0808">Transferase</keyword>
<gene>
    <name evidence="4" type="ORF">COX00_04245</name>
</gene>
<dbReference type="GO" id="GO:0016757">
    <property type="term" value="F:glycosyltransferase activity"/>
    <property type="evidence" value="ECO:0007669"/>
    <property type="project" value="InterPro"/>
</dbReference>
<evidence type="ECO:0000256" key="1">
    <source>
        <dbReference type="ARBA" id="ARBA00022679"/>
    </source>
</evidence>
<evidence type="ECO:0000259" key="3">
    <source>
        <dbReference type="Pfam" id="PF13439"/>
    </source>
</evidence>
<dbReference type="Pfam" id="PF00534">
    <property type="entry name" value="Glycos_transf_1"/>
    <property type="match status" value="1"/>
</dbReference>
<feature type="non-terminal residue" evidence="4">
    <location>
        <position position="274"/>
    </location>
</feature>
<feature type="domain" description="Glycosyltransferase subfamily 4-like N-terminal" evidence="3">
    <location>
        <begin position="27"/>
        <end position="131"/>
    </location>
</feature>
<accession>A0A2H0BRG5</accession>
<sequence>MRIAQVAPINHKIATQSEYGVYSNVALICDGAVDFGHKTTLFSAKDAETKAKIDGIIEANSRSLGMTDQEALPLNHMNLSRCFQQAEKFDIIHSHYSTFGTYYAPIVDQPTVHSVHNPLSDNFLKIKEFVKNQKYISFSLAQRTQYPDLNWIANIYHGIDESLYQFSPTHKGYLLYLGRLIEEKGVHHAIQAAKAAGKKLVISGMSRFDSSYWQKEVEPHIDAKQVKYVGPSDLERKIALMQGAEALLFPTQAEETFGLVMIEAMACGTPVIGF</sequence>
<dbReference type="SUPFAM" id="SSF53756">
    <property type="entry name" value="UDP-Glycosyltransferase/glycogen phosphorylase"/>
    <property type="match status" value="1"/>
</dbReference>
<proteinExistence type="predicted"/>
<evidence type="ECO:0000313" key="5">
    <source>
        <dbReference type="Proteomes" id="UP000231581"/>
    </source>
</evidence>
<dbReference type="PANTHER" id="PTHR46401:SF2">
    <property type="entry name" value="GLYCOSYLTRANSFERASE WBBK-RELATED"/>
    <property type="match status" value="1"/>
</dbReference>
<dbReference type="Proteomes" id="UP000231581">
    <property type="component" value="Unassembled WGS sequence"/>
</dbReference>
<dbReference type="InterPro" id="IPR028098">
    <property type="entry name" value="Glyco_trans_4-like_N"/>
</dbReference>
<dbReference type="Gene3D" id="3.40.50.2000">
    <property type="entry name" value="Glycogen Phosphorylase B"/>
    <property type="match status" value="2"/>
</dbReference>
<dbReference type="AlphaFoldDB" id="A0A2H0BRG5"/>
<name>A0A2H0BRG5_9BACT</name>